<dbReference type="Proteomes" id="UP000464178">
    <property type="component" value="Chromosome"/>
</dbReference>
<proteinExistence type="predicted"/>
<dbReference type="EMBL" id="LR593886">
    <property type="protein sequence ID" value="VTR91765.1"/>
    <property type="molecule type" value="Genomic_DNA"/>
</dbReference>
<dbReference type="AlphaFoldDB" id="A0A6P2CUE1"/>
<gene>
    <name evidence="3" type="ORF">SOIL9_59490</name>
</gene>
<sequence length="114" mass="11934">MWKTRCLYLPCLCAGLFALVGCSASQSADAAKAKADTEAARAELAQVKSELAQLKSDLAKVQAPHDPGRGSAGRFQLVVDSKGGAYLFDPETGKVLHTDLKGGGWTVAADAARR</sequence>
<dbReference type="KEGG" id="gms:SOIL9_59490"/>
<accession>A0A6P2CUE1</accession>
<dbReference type="PROSITE" id="PS51257">
    <property type="entry name" value="PROKAR_LIPOPROTEIN"/>
    <property type="match status" value="1"/>
</dbReference>
<protein>
    <recommendedName>
        <fullName evidence="5">Lipoprotein</fullName>
    </recommendedName>
</protein>
<feature type="chain" id="PRO_5027110970" description="Lipoprotein" evidence="2">
    <location>
        <begin position="31"/>
        <end position="114"/>
    </location>
</feature>
<evidence type="ECO:0000313" key="3">
    <source>
        <dbReference type="EMBL" id="VTR91765.1"/>
    </source>
</evidence>
<evidence type="ECO:0000313" key="4">
    <source>
        <dbReference type="Proteomes" id="UP000464178"/>
    </source>
</evidence>
<organism evidence="3 4">
    <name type="scientific">Gemmata massiliana</name>
    <dbReference type="NCBI Taxonomy" id="1210884"/>
    <lineage>
        <taxon>Bacteria</taxon>
        <taxon>Pseudomonadati</taxon>
        <taxon>Planctomycetota</taxon>
        <taxon>Planctomycetia</taxon>
        <taxon>Gemmatales</taxon>
        <taxon>Gemmataceae</taxon>
        <taxon>Gemmata</taxon>
    </lineage>
</organism>
<name>A0A6P2CUE1_9BACT</name>
<feature type="coiled-coil region" evidence="1">
    <location>
        <begin position="30"/>
        <end position="57"/>
    </location>
</feature>
<keyword evidence="2" id="KW-0732">Signal</keyword>
<dbReference type="RefSeq" id="WP_162666715.1">
    <property type="nucleotide sequence ID" value="NZ_LR593886.1"/>
</dbReference>
<keyword evidence="4" id="KW-1185">Reference proteome</keyword>
<keyword evidence="1" id="KW-0175">Coiled coil</keyword>
<reference evidence="3 4" key="1">
    <citation type="submission" date="2019-05" db="EMBL/GenBank/DDBJ databases">
        <authorList>
            <consortium name="Science for Life Laboratories"/>
        </authorList>
    </citation>
    <scope>NUCLEOTIDE SEQUENCE [LARGE SCALE GENOMIC DNA]</scope>
    <source>
        <strain evidence="3">Soil9</strain>
    </source>
</reference>
<evidence type="ECO:0000256" key="2">
    <source>
        <dbReference type="SAM" id="SignalP"/>
    </source>
</evidence>
<evidence type="ECO:0000256" key="1">
    <source>
        <dbReference type="SAM" id="Coils"/>
    </source>
</evidence>
<evidence type="ECO:0008006" key="5">
    <source>
        <dbReference type="Google" id="ProtNLM"/>
    </source>
</evidence>
<feature type="signal peptide" evidence="2">
    <location>
        <begin position="1"/>
        <end position="30"/>
    </location>
</feature>